<dbReference type="EMBL" id="JAJHNU010000003">
    <property type="protein sequence ID" value="MDN4121979.1"/>
    <property type="molecule type" value="Genomic_DNA"/>
</dbReference>
<dbReference type="SUPFAM" id="SSF52210">
    <property type="entry name" value="Succinyl-CoA synthetase domains"/>
    <property type="match status" value="2"/>
</dbReference>
<dbReference type="Pfam" id="PF13380">
    <property type="entry name" value="CoA_binding_2"/>
    <property type="match status" value="1"/>
</dbReference>
<dbReference type="Gene3D" id="3.30.1490.20">
    <property type="entry name" value="ATP-grasp fold, A domain"/>
    <property type="match status" value="1"/>
</dbReference>
<dbReference type="PANTHER" id="PTHR43334:SF1">
    <property type="entry name" value="3-HYDROXYPROPIONATE--COA LIGASE [ADP-FORMING]"/>
    <property type="match status" value="1"/>
</dbReference>
<protein>
    <submittedName>
        <fullName evidence="5">Acetate--CoA ligase family protein</fullName>
    </submittedName>
</protein>
<evidence type="ECO:0000256" key="3">
    <source>
        <dbReference type="ARBA" id="ARBA00022840"/>
    </source>
</evidence>
<proteinExistence type="predicted"/>
<dbReference type="Pfam" id="PF13607">
    <property type="entry name" value="Succ_CoA_lig"/>
    <property type="match status" value="1"/>
</dbReference>
<dbReference type="Gene3D" id="3.40.50.261">
    <property type="entry name" value="Succinyl-CoA synthetase domains"/>
    <property type="match status" value="2"/>
</dbReference>
<dbReference type="InterPro" id="IPR016102">
    <property type="entry name" value="Succinyl-CoA_synth-like"/>
</dbReference>
<dbReference type="InterPro" id="IPR036291">
    <property type="entry name" value="NAD(P)-bd_dom_sf"/>
</dbReference>
<dbReference type="InterPro" id="IPR013815">
    <property type="entry name" value="ATP_grasp_subdomain_1"/>
</dbReference>
<dbReference type="Gene3D" id="3.40.50.720">
    <property type="entry name" value="NAD(P)-binding Rossmann-like Domain"/>
    <property type="match status" value="1"/>
</dbReference>
<feature type="domain" description="CoA-binding" evidence="4">
    <location>
        <begin position="10"/>
        <end position="105"/>
    </location>
</feature>
<evidence type="ECO:0000313" key="5">
    <source>
        <dbReference type="EMBL" id="MDN4121979.1"/>
    </source>
</evidence>
<dbReference type="InterPro" id="IPR032875">
    <property type="entry name" value="Succ_CoA_lig_flav_dom"/>
</dbReference>
<evidence type="ECO:0000313" key="6">
    <source>
        <dbReference type="Proteomes" id="UP001168613"/>
    </source>
</evidence>
<evidence type="ECO:0000256" key="2">
    <source>
        <dbReference type="ARBA" id="ARBA00022741"/>
    </source>
</evidence>
<keyword evidence="6" id="KW-1185">Reference proteome</keyword>
<comment type="caution">
    <text evidence="5">The sequence shown here is derived from an EMBL/GenBank/DDBJ whole genome shotgun (WGS) entry which is preliminary data.</text>
</comment>
<dbReference type="InterPro" id="IPR051538">
    <property type="entry name" value="Acyl-CoA_Synth/Transferase"/>
</dbReference>
<sequence length="699" mass="74264">MKHASVMHDLLHPRSVAIVGASEDESKWGGRLLRYMTRHRIQGELYPINPKGGTLMGVKTYASLSECPGPIDMAILLVPSSRALAAVRDCVANKVKVAIAITSGFAEAGPEGEALQQSVLDEAKAGGLRLFGPNCMGLMNTHHNLAATTAVSMGYLETLPVGCIGMASQSGALMGALLARGIDVGAGFSTMVSLGNQADIDQNDIFDYLIQDPHTKIIALYMEAVKEPERFVQLLKQAQAATKPVLIVKSGRTEAGERAVQSHTASLAGAWPSFEAICRAHGVYLFDNVFDLLNGAMVLQRGASMNKPGLAVFSGSGGGGALFVDALDEAGLSLPALSEQTKSHLQDIFLPVHRELPVDFGVVQPKAPVDPVYGDPVTTAIGRVMEDESIGAGIVFLTTQPGMQHIARATAHVGMQCGKPLLFVHGASTVGEEARAYLREQGYGYVESPNDAMKLCTELWRRQCAALQTPVPASLQAADLAVPAQAGFLSEPQARRLLESAKIPLVPSRLAKDEEQAVQAAREWGGSVVIKAVSPTLIHKSDIGAVKLNLDSEAKVRAACQQIQDALGKAGHTLESFIVSPMLQADAELIVGIQRDPDFGPMVMLGAGGVLVELLNDVQLCPAPLSADQALAMLNNLRCRPLLEGWRGRQPVDKEKLVHILVQLGQLALALPRLTELDINPLLIVDGQPMAVDARATVA</sequence>
<name>A0ABT8EL12_9BURK</name>
<dbReference type="GO" id="GO:0016874">
    <property type="term" value="F:ligase activity"/>
    <property type="evidence" value="ECO:0007669"/>
    <property type="project" value="UniProtKB-KW"/>
</dbReference>
<keyword evidence="2" id="KW-0547">Nucleotide-binding</keyword>
<evidence type="ECO:0000259" key="4">
    <source>
        <dbReference type="SMART" id="SM00881"/>
    </source>
</evidence>
<gene>
    <name evidence="5" type="ORF">LMS43_11840</name>
</gene>
<dbReference type="SUPFAM" id="SSF56059">
    <property type="entry name" value="Glutathione synthetase ATP-binding domain-like"/>
    <property type="match status" value="1"/>
</dbReference>
<dbReference type="InterPro" id="IPR003781">
    <property type="entry name" value="CoA-bd"/>
</dbReference>
<dbReference type="PANTHER" id="PTHR43334">
    <property type="entry name" value="ACETATE--COA LIGASE [ADP-FORMING]"/>
    <property type="match status" value="1"/>
</dbReference>
<evidence type="ECO:0000256" key="1">
    <source>
        <dbReference type="ARBA" id="ARBA00022598"/>
    </source>
</evidence>
<reference evidence="5" key="1">
    <citation type="submission" date="2021-11" db="EMBL/GenBank/DDBJ databases">
        <title>Draft genome sequence of Alcaligenes endophyticus type strain CCUG 75668T.</title>
        <authorList>
            <person name="Salva-Serra F."/>
            <person name="Duran R.E."/>
            <person name="Seeger M."/>
            <person name="Moore E.R.B."/>
            <person name="Jaen-Luchoro D."/>
        </authorList>
    </citation>
    <scope>NUCLEOTIDE SEQUENCE</scope>
    <source>
        <strain evidence="5">CCUG 75668</strain>
    </source>
</reference>
<organism evidence="5 6">
    <name type="scientific">Alcaligenes endophyticus</name>
    <dbReference type="NCBI Taxonomy" id="1929088"/>
    <lineage>
        <taxon>Bacteria</taxon>
        <taxon>Pseudomonadati</taxon>
        <taxon>Pseudomonadota</taxon>
        <taxon>Betaproteobacteria</taxon>
        <taxon>Burkholderiales</taxon>
        <taxon>Alcaligenaceae</taxon>
        <taxon>Alcaligenes</taxon>
    </lineage>
</organism>
<dbReference type="Gene3D" id="3.30.470.20">
    <property type="entry name" value="ATP-grasp fold, B domain"/>
    <property type="match status" value="1"/>
</dbReference>
<dbReference type="SUPFAM" id="SSF51735">
    <property type="entry name" value="NAD(P)-binding Rossmann-fold domains"/>
    <property type="match status" value="1"/>
</dbReference>
<dbReference type="RefSeq" id="WP_266123015.1">
    <property type="nucleotide sequence ID" value="NZ_JAJHNU010000003.1"/>
</dbReference>
<keyword evidence="1 5" id="KW-0436">Ligase</keyword>
<accession>A0ABT8EL12</accession>
<keyword evidence="3" id="KW-0067">ATP-binding</keyword>
<dbReference type="Pfam" id="PF13549">
    <property type="entry name" value="ATP-grasp_5"/>
    <property type="match status" value="1"/>
</dbReference>
<dbReference type="SMART" id="SM00881">
    <property type="entry name" value="CoA_binding"/>
    <property type="match status" value="1"/>
</dbReference>
<dbReference type="Proteomes" id="UP001168613">
    <property type="component" value="Unassembled WGS sequence"/>
</dbReference>